<dbReference type="GO" id="GO:0043022">
    <property type="term" value="F:ribosome binding"/>
    <property type="evidence" value="ECO:0007669"/>
    <property type="project" value="TreeGrafter"/>
</dbReference>
<keyword evidence="11" id="KW-0963">Cytoplasm</keyword>
<comment type="domain">
    <text evidence="11">Consists of 3 domains; the N-terminus binds the ribosome, the middle domain has PPIase activity, while the C-terminus has intrinsic chaperone activity on its own.</text>
</comment>
<comment type="caution">
    <text evidence="15">The sequence shown here is derived from an EMBL/GenBank/DDBJ whole genome shotgun (WGS) entry which is preliminary data.</text>
</comment>
<keyword evidence="5 11" id="KW-0132">Cell division</keyword>
<comment type="function">
    <text evidence="11">Involved in protein export. Acts as a chaperone by maintaining the newly synthesized protein in an open conformation. Functions as a peptidyl-prolyl cis-trans isomerase.</text>
</comment>
<evidence type="ECO:0000259" key="13">
    <source>
        <dbReference type="Pfam" id="PF05697"/>
    </source>
</evidence>
<dbReference type="GO" id="GO:0044183">
    <property type="term" value="F:protein folding chaperone"/>
    <property type="evidence" value="ECO:0007669"/>
    <property type="project" value="TreeGrafter"/>
</dbReference>
<feature type="domain" description="Trigger factor ribosome-binding bacterial" evidence="13">
    <location>
        <begin position="1"/>
        <end position="145"/>
    </location>
</feature>
<organism evidence="15 16">
    <name type="scientific">Wenzhouxiangella limi</name>
    <dbReference type="NCBI Taxonomy" id="2707351"/>
    <lineage>
        <taxon>Bacteria</taxon>
        <taxon>Pseudomonadati</taxon>
        <taxon>Pseudomonadota</taxon>
        <taxon>Gammaproteobacteria</taxon>
        <taxon>Chromatiales</taxon>
        <taxon>Wenzhouxiangellaceae</taxon>
        <taxon>Wenzhouxiangella</taxon>
    </lineage>
</organism>
<dbReference type="GO" id="GO:0005737">
    <property type="term" value="C:cytoplasm"/>
    <property type="evidence" value="ECO:0007669"/>
    <property type="project" value="UniProtKB-SubCell"/>
</dbReference>
<dbReference type="GO" id="GO:0003755">
    <property type="term" value="F:peptidyl-prolyl cis-trans isomerase activity"/>
    <property type="evidence" value="ECO:0007669"/>
    <property type="project" value="UniProtKB-UniRule"/>
</dbReference>
<evidence type="ECO:0000259" key="12">
    <source>
        <dbReference type="Pfam" id="PF00254"/>
    </source>
</evidence>
<gene>
    <name evidence="11" type="primary">tig</name>
    <name evidence="15" type="ORF">G3I74_15260</name>
</gene>
<dbReference type="SUPFAM" id="SSF102735">
    <property type="entry name" value="Trigger factor ribosome-binding domain"/>
    <property type="match status" value="1"/>
</dbReference>
<dbReference type="Gene3D" id="3.10.50.40">
    <property type="match status" value="1"/>
</dbReference>
<evidence type="ECO:0000313" key="16">
    <source>
        <dbReference type="Proteomes" id="UP000484885"/>
    </source>
</evidence>
<evidence type="ECO:0000256" key="5">
    <source>
        <dbReference type="ARBA" id="ARBA00022618"/>
    </source>
</evidence>
<comment type="similarity">
    <text evidence="2 11">Belongs to the FKBP-type PPIase family. Tig subfamily.</text>
</comment>
<dbReference type="Pfam" id="PF05698">
    <property type="entry name" value="Trigger_C"/>
    <property type="match status" value="1"/>
</dbReference>
<accession>A0A845V2Y9</accession>
<dbReference type="PANTHER" id="PTHR30560">
    <property type="entry name" value="TRIGGER FACTOR CHAPERONE AND PEPTIDYL-PROLYL CIS/TRANS ISOMERASE"/>
    <property type="match status" value="1"/>
</dbReference>
<dbReference type="PIRSF" id="PIRSF003095">
    <property type="entry name" value="Trigger_factor"/>
    <property type="match status" value="1"/>
</dbReference>
<evidence type="ECO:0000256" key="7">
    <source>
        <dbReference type="ARBA" id="ARBA00023186"/>
    </source>
</evidence>
<feature type="domain" description="PPIase FKBP-type" evidence="12">
    <location>
        <begin position="158"/>
        <end position="230"/>
    </location>
</feature>
<comment type="subcellular location">
    <subcellularLocation>
        <location evidence="11">Cytoplasm</location>
    </subcellularLocation>
    <text evidence="11">About half TF is bound to the ribosome near the polypeptide exit tunnel while the other half is free in the cytoplasm.</text>
</comment>
<dbReference type="InterPro" id="IPR046357">
    <property type="entry name" value="PPIase_dom_sf"/>
</dbReference>
<evidence type="ECO:0000256" key="8">
    <source>
        <dbReference type="ARBA" id="ARBA00023235"/>
    </source>
</evidence>
<dbReference type="Proteomes" id="UP000484885">
    <property type="component" value="Unassembled WGS sequence"/>
</dbReference>
<dbReference type="InterPro" id="IPR027304">
    <property type="entry name" value="Trigger_fact/SurA_dom_sf"/>
</dbReference>
<dbReference type="InterPro" id="IPR036611">
    <property type="entry name" value="Trigger_fac_ribosome-bd_sf"/>
</dbReference>
<evidence type="ECO:0000256" key="10">
    <source>
        <dbReference type="ARBA" id="ARBA00029986"/>
    </source>
</evidence>
<evidence type="ECO:0000256" key="9">
    <source>
        <dbReference type="ARBA" id="ARBA00023306"/>
    </source>
</evidence>
<dbReference type="SUPFAM" id="SSF109998">
    <property type="entry name" value="Triger factor/SurA peptide-binding domain-like"/>
    <property type="match status" value="1"/>
</dbReference>
<dbReference type="InterPro" id="IPR008880">
    <property type="entry name" value="Trigger_fac_C"/>
</dbReference>
<dbReference type="AlphaFoldDB" id="A0A845V2Y9"/>
<dbReference type="Gene3D" id="3.30.70.1050">
    <property type="entry name" value="Trigger factor ribosome-binding domain"/>
    <property type="match status" value="1"/>
</dbReference>
<evidence type="ECO:0000256" key="3">
    <source>
        <dbReference type="ARBA" id="ARBA00013194"/>
    </source>
</evidence>
<proteinExistence type="inferred from homology"/>
<reference evidence="15 16" key="1">
    <citation type="submission" date="2020-02" db="EMBL/GenBank/DDBJ databases">
        <authorList>
            <person name="Zhang X.-Y."/>
        </authorList>
    </citation>
    <scope>NUCLEOTIDE SEQUENCE [LARGE SCALE GENOMIC DNA]</scope>
    <source>
        <strain evidence="15 16">C33</strain>
    </source>
</reference>
<keyword evidence="16" id="KW-1185">Reference proteome</keyword>
<dbReference type="Pfam" id="PF05697">
    <property type="entry name" value="Trigger_N"/>
    <property type="match status" value="1"/>
</dbReference>
<keyword evidence="7 11" id="KW-0143">Chaperone</keyword>
<protein>
    <recommendedName>
        <fullName evidence="4 11">Trigger factor</fullName>
        <shortName evidence="11">TF</shortName>
        <ecNumber evidence="3 11">5.2.1.8</ecNumber>
    </recommendedName>
    <alternativeName>
        <fullName evidence="10 11">PPIase</fullName>
    </alternativeName>
</protein>
<evidence type="ECO:0000256" key="1">
    <source>
        <dbReference type="ARBA" id="ARBA00000971"/>
    </source>
</evidence>
<feature type="domain" description="Trigger factor C-terminal" evidence="14">
    <location>
        <begin position="263"/>
        <end position="409"/>
    </location>
</feature>
<dbReference type="InterPro" id="IPR037041">
    <property type="entry name" value="Trigger_fac_C_sf"/>
</dbReference>
<dbReference type="Gene3D" id="1.10.3120.10">
    <property type="entry name" value="Trigger factor, C-terminal domain"/>
    <property type="match status" value="1"/>
</dbReference>
<evidence type="ECO:0000313" key="15">
    <source>
        <dbReference type="EMBL" id="NDY97084.1"/>
    </source>
</evidence>
<keyword evidence="6 11" id="KW-0697">Rotamase</keyword>
<dbReference type="EMBL" id="JAAGSC010000044">
    <property type="protein sequence ID" value="NDY97084.1"/>
    <property type="molecule type" value="Genomic_DNA"/>
</dbReference>
<evidence type="ECO:0000256" key="4">
    <source>
        <dbReference type="ARBA" id="ARBA00016902"/>
    </source>
</evidence>
<evidence type="ECO:0000256" key="6">
    <source>
        <dbReference type="ARBA" id="ARBA00023110"/>
    </source>
</evidence>
<dbReference type="PANTHER" id="PTHR30560:SF3">
    <property type="entry name" value="TRIGGER FACTOR-LIKE PROTEIN TIG, CHLOROPLASTIC"/>
    <property type="match status" value="1"/>
</dbReference>
<dbReference type="InterPro" id="IPR005215">
    <property type="entry name" value="Trig_fac"/>
</dbReference>
<name>A0A845V2Y9_9GAMM</name>
<evidence type="ECO:0000259" key="14">
    <source>
        <dbReference type="Pfam" id="PF05698"/>
    </source>
</evidence>
<dbReference type="InterPro" id="IPR001179">
    <property type="entry name" value="PPIase_FKBP_dom"/>
</dbReference>
<evidence type="ECO:0000256" key="2">
    <source>
        <dbReference type="ARBA" id="ARBA00005464"/>
    </source>
</evidence>
<dbReference type="HAMAP" id="MF_00303">
    <property type="entry name" value="Trigger_factor_Tig"/>
    <property type="match status" value="1"/>
</dbReference>
<dbReference type="NCBIfam" id="TIGR00115">
    <property type="entry name" value="tig"/>
    <property type="match status" value="1"/>
</dbReference>
<dbReference type="InterPro" id="IPR008881">
    <property type="entry name" value="Trigger_fac_ribosome-bd_bac"/>
</dbReference>
<keyword evidence="8 11" id="KW-0413">Isomerase</keyword>
<comment type="catalytic activity">
    <reaction evidence="1 11">
        <text>[protein]-peptidylproline (omega=180) = [protein]-peptidylproline (omega=0)</text>
        <dbReference type="Rhea" id="RHEA:16237"/>
        <dbReference type="Rhea" id="RHEA-COMP:10747"/>
        <dbReference type="Rhea" id="RHEA-COMP:10748"/>
        <dbReference type="ChEBI" id="CHEBI:83833"/>
        <dbReference type="ChEBI" id="CHEBI:83834"/>
        <dbReference type="EC" id="5.2.1.8"/>
    </reaction>
</comment>
<evidence type="ECO:0000256" key="11">
    <source>
        <dbReference type="HAMAP-Rule" id="MF_00303"/>
    </source>
</evidence>
<dbReference type="SUPFAM" id="SSF54534">
    <property type="entry name" value="FKBP-like"/>
    <property type="match status" value="1"/>
</dbReference>
<dbReference type="GO" id="GO:0043335">
    <property type="term" value="P:protein unfolding"/>
    <property type="evidence" value="ECO:0007669"/>
    <property type="project" value="TreeGrafter"/>
</dbReference>
<keyword evidence="9 11" id="KW-0131">Cell cycle</keyword>
<sequence>MQVSVEKTGDLERRMTVQVPGDDITSKVNSRLSELRRQVRLKGFRPGKVPLNVVRQRYGKQVREEVLGQVMESSLQEAIGQEEMRVAGVSRLEPASGPDFEGDFEFIAELEVFPEMPEIEIADLAFERPVAEVADSDVDDMIDTLRQQRREWETVERPAAMDDRVRLTYVADAEGERVPEVGHHELAPTLGNMTTFPQLEEALTGMSAGESKEVELTFPEDYRYQALAGKTAKVELSVQEVQASEMPEVDDAFADSFGVDGGVEQLRADVRRNLERELRQAVTNRLKTAVTDALSEKYADLALPRSSVTQEARQMVQQMQQQSGQQADLPLEQFMPMAERRLRLGLLMGELARQNEISIDQGRVQQKLEEVADTYEDPSQIIEIYRADKNLMDQLENLVLEEQVIDLVLDKAEVADKTMSFKEALET</sequence>
<dbReference type="GO" id="GO:0051083">
    <property type="term" value="P:'de novo' cotranslational protein folding"/>
    <property type="evidence" value="ECO:0007669"/>
    <property type="project" value="TreeGrafter"/>
</dbReference>
<dbReference type="GO" id="GO:0051301">
    <property type="term" value="P:cell division"/>
    <property type="evidence" value="ECO:0007669"/>
    <property type="project" value="UniProtKB-KW"/>
</dbReference>
<dbReference type="GO" id="GO:0015031">
    <property type="term" value="P:protein transport"/>
    <property type="evidence" value="ECO:0007669"/>
    <property type="project" value="UniProtKB-UniRule"/>
</dbReference>
<dbReference type="EC" id="5.2.1.8" evidence="3 11"/>
<dbReference type="RefSeq" id="WP_164212450.1">
    <property type="nucleotide sequence ID" value="NZ_JAAGSC010000044.1"/>
</dbReference>
<dbReference type="Pfam" id="PF00254">
    <property type="entry name" value="FKBP_C"/>
    <property type="match status" value="1"/>
</dbReference>